<dbReference type="Pfam" id="PF18942">
    <property type="entry name" value="DUF5689"/>
    <property type="match status" value="1"/>
</dbReference>
<dbReference type="EMBL" id="LT906468">
    <property type="protein sequence ID" value="SNV44412.1"/>
    <property type="molecule type" value="Genomic_DNA"/>
</dbReference>
<dbReference type="AlphaFoldDB" id="A0AAJ5BZA9"/>
<keyword evidence="1" id="KW-0732">Signal</keyword>
<evidence type="ECO:0000259" key="2">
    <source>
        <dbReference type="Pfam" id="PF18942"/>
    </source>
</evidence>
<protein>
    <recommendedName>
        <fullName evidence="2">DUF5689 domain-containing protein</fullName>
    </recommendedName>
</protein>
<feature type="chain" id="PRO_5042475362" description="DUF5689 domain-containing protein" evidence="1">
    <location>
        <begin position="19"/>
        <end position="449"/>
    </location>
</feature>
<dbReference type="InterPro" id="IPR043744">
    <property type="entry name" value="DUF5689"/>
</dbReference>
<organism evidence="3 4">
    <name type="scientific">Sphingobacterium mizutaii</name>
    <dbReference type="NCBI Taxonomy" id="1010"/>
    <lineage>
        <taxon>Bacteria</taxon>
        <taxon>Pseudomonadati</taxon>
        <taxon>Bacteroidota</taxon>
        <taxon>Sphingobacteriia</taxon>
        <taxon>Sphingobacteriales</taxon>
        <taxon>Sphingobacteriaceae</taxon>
        <taxon>Sphingobacterium</taxon>
    </lineage>
</organism>
<evidence type="ECO:0000256" key="1">
    <source>
        <dbReference type="SAM" id="SignalP"/>
    </source>
</evidence>
<reference evidence="3 4" key="1">
    <citation type="submission" date="2017-06" db="EMBL/GenBank/DDBJ databases">
        <authorList>
            <consortium name="Pathogen Informatics"/>
        </authorList>
    </citation>
    <scope>NUCLEOTIDE SEQUENCE [LARGE SCALE GENOMIC DNA]</scope>
    <source>
        <strain evidence="3 4">NCTC12149</strain>
    </source>
</reference>
<feature type="signal peptide" evidence="1">
    <location>
        <begin position="1"/>
        <end position="18"/>
    </location>
</feature>
<evidence type="ECO:0000313" key="3">
    <source>
        <dbReference type="EMBL" id="SNV44412.1"/>
    </source>
</evidence>
<dbReference type="RefSeq" id="WP_093098834.1">
    <property type="nucleotide sequence ID" value="NZ_FNGK01000003.1"/>
</dbReference>
<proteinExistence type="predicted"/>
<evidence type="ECO:0000313" key="4">
    <source>
        <dbReference type="Proteomes" id="UP000215355"/>
    </source>
</evidence>
<sequence>MKKIRLIYLFLFSMLFFACEREYTPPPLSEPVYKGKLENISIKELKDRFKDLKDPKFMDEELIIKGVVTGNDESGNIYKQIYVQDGSAGINIGVEQNSVYATYQVGQEVFVNLKDLYIIKYGGELQIGLGTTNANRISWQGFQEKVKMNRWPNPANVKPKLVTFDKLTDDLVHQLVEVKDVSFVNGGKKSFSGKNETSNEEIRDKNGKVLVVRTSNYSNFSQDLLPKGTGNLVGILGRFNGTWQLVLRTKEDVLHFNGLEPEEVKPTVGSFFKETFGEGIYTAGNRPKINDFKGFDMKPPVQYKEDAGTADIRSISGGNGAHIWLPANRDATVVVSGINSQGKGEVTLKYQLTANLFDASAMADLNQIQVKINGRLMTVPSKAISNAAGDNNKWFTISIPKIQQSNNLTIEFVSSSANNKIGFRLDNIELLAADAGKGGKEEVIVLKSK</sequence>
<name>A0AAJ5BZA9_9SPHI</name>
<dbReference type="Proteomes" id="UP000215355">
    <property type="component" value="Chromosome 1"/>
</dbReference>
<accession>A0AAJ5BZA9</accession>
<dbReference type="PROSITE" id="PS51257">
    <property type="entry name" value="PROKAR_LIPOPROTEIN"/>
    <property type="match status" value="1"/>
</dbReference>
<dbReference type="KEGG" id="smiz:4412673_00951"/>
<feature type="domain" description="DUF5689" evidence="2">
    <location>
        <begin position="38"/>
        <end position="253"/>
    </location>
</feature>
<gene>
    <name evidence="3" type="ORF">SAMEA4412673_00951</name>
</gene>